<dbReference type="Pfam" id="PF00561">
    <property type="entry name" value="Abhydrolase_1"/>
    <property type="match status" value="1"/>
</dbReference>
<dbReference type="Gene3D" id="3.40.50.1820">
    <property type="entry name" value="alpha/beta hydrolase"/>
    <property type="match status" value="1"/>
</dbReference>
<dbReference type="PRINTS" id="PR00111">
    <property type="entry name" value="ABHYDROLASE"/>
</dbReference>
<evidence type="ECO:0000256" key="1">
    <source>
        <dbReference type="ARBA" id="ARBA00038128"/>
    </source>
</evidence>
<protein>
    <submittedName>
        <fullName evidence="3">Alpha/beta fold hydrolase</fullName>
    </submittedName>
</protein>
<dbReference type="InterPro" id="IPR029058">
    <property type="entry name" value="AB_hydrolase_fold"/>
</dbReference>
<dbReference type="FunFam" id="3.40.50.1820:FF:000205">
    <property type="entry name" value="Non-haem bromoperoxidase BPO-A2"/>
    <property type="match status" value="1"/>
</dbReference>
<dbReference type="PANTHER" id="PTHR43433:SF4">
    <property type="entry name" value="NON-HEME CHLOROPEROXIDASE-RELATED"/>
    <property type="match status" value="1"/>
</dbReference>
<reference evidence="3 4" key="1">
    <citation type="submission" date="2019-12" db="EMBL/GenBank/DDBJ databases">
        <title>Hymenobacter sp. HMF4947 Genome sequencing and assembly.</title>
        <authorList>
            <person name="Kang H."/>
            <person name="Cha I."/>
            <person name="Kim H."/>
            <person name="Joh K."/>
        </authorList>
    </citation>
    <scope>NUCLEOTIDE SEQUENCE [LARGE SCALE GENOMIC DNA]</scope>
    <source>
        <strain evidence="3 4">HMF4947</strain>
    </source>
</reference>
<proteinExistence type="inferred from homology"/>
<gene>
    <name evidence="3" type="ORF">GO988_18340</name>
</gene>
<feature type="domain" description="AB hydrolase-1" evidence="2">
    <location>
        <begin position="27"/>
        <end position="260"/>
    </location>
</feature>
<keyword evidence="3" id="KW-0378">Hydrolase</keyword>
<accession>A0A7K1TIS3</accession>
<keyword evidence="4" id="KW-1185">Reference proteome</keyword>
<dbReference type="PRINTS" id="PR00412">
    <property type="entry name" value="EPOXHYDRLASE"/>
</dbReference>
<dbReference type="InterPro" id="IPR000073">
    <property type="entry name" value="AB_hydrolase_1"/>
</dbReference>
<comment type="caution">
    <text evidence="3">The sequence shown here is derived from an EMBL/GenBank/DDBJ whole genome shotgun (WGS) entry which is preliminary data.</text>
</comment>
<organism evidence="3 4">
    <name type="scientific">Hymenobacter ginkgonis</name>
    <dbReference type="NCBI Taxonomy" id="2682976"/>
    <lineage>
        <taxon>Bacteria</taxon>
        <taxon>Pseudomonadati</taxon>
        <taxon>Bacteroidota</taxon>
        <taxon>Cytophagia</taxon>
        <taxon>Cytophagales</taxon>
        <taxon>Hymenobacteraceae</taxon>
        <taxon>Hymenobacter</taxon>
    </lineage>
</organism>
<evidence type="ECO:0000313" key="3">
    <source>
        <dbReference type="EMBL" id="MVN78294.1"/>
    </source>
</evidence>
<name>A0A7K1TIS3_9BACT</name>
<evidence type="ECO:0000259" key="2">
    <source>
        <dbReference type="Pfam" id="PF00561"/>
    </source>
</evidence>
<dbReference type="InterPro" id="IPR050471">
    <property type="entry name" value="AB_hydrolase"/>
</dbReference>
<comment type="similarity">
    <text evidence="1">Belongs to the AB hydrolase superfamily. Bacterial non-heme haloperoxidase / perhydrolase family.</text>
</comment>
<dbReference type="InterPro" id="IPR000639">
    <property type="entry name" value="Epox_hydrolase-like"/>
</dbReference>
<dbReference type="Proteomes" id="UP000441336">
    <property type="component" value="Unassembled WGS sequence"/>
</dbReference>
<evidence type="ECO:0000313" key="4">
    <source>
        <dbReference type="Proteomes" id="UP000441336"/>
    </source>
</evidence>
<dbReference type="AlphaFoldDB" id="A0A7K1TIS3"/>
<dbReference type="GO" id="GO:0016787">
    <property type="term" value="F:hydrolase activity"/>
    <property type="evidence" value="ECO:0007669"/>
    <property type="project" value="UniProtKB-KW"/>
</dbReference>
<sequence length="303" mass="33440">MNLIKVGQDEQGKPIELHYCDYGQGDPIVLIHGWPLSAASWEYQLAELPLHNKRVIAYDRRGFGHSSKPWNGYNYDTLADDLKAVLDELNLQNVTLVGFSMGGGEVARYMSRHQGARVSKVIFVSAVTPYLLKTDDNPDGVDKSTFDDIIENLGKDRPDFLATFGKQFYGVGIVSKPVSQATLDWSQSLALQASPRPTTACVKAWSETDFRGDLATIKVPALFIHGSSDKTVPLKNSAEQAVKLVPNATLVVYDGEPHGLNVTAKDRFNRDILKFVAGEAVPEDFDEGDYVADRADDENRSAY</sequence>
<dbReference type="SUPFAM" id="SSF53474">
    <property type="entry name" value="alpha/beta-Hydrolases"/>
    <property type="match status" value="1"/>
</dbReference>
<dbReference type="EMBL" id="WQKZ01000004">
    <property type="protein sequence ID" value="MVN78294.1"/>
    <property type="molecule type" value="Genomic_DNA"/>
</dbReference>
<dbReference type="PANTHER" id="PTHR43433">
    <property type="entry name" value="HYDROLASE, ALPHA/BETA FOLD FAMILY PROTEIN"/>
    <property type="match status" value="1"/>
</dbReference>
<dbReference type="RefSeq" id="WP_157568206.1">
    <property type="nucleotide sequence ID" value="NZ_WQKZ01000004.1"/>
</dbReference>